<accession>A0A518CGR7</accession>
<keyword evidence="3 6" id="KW-1133">Transmembrane helix</keyword>
<feature type="compositionally biased region" description="Polar residues" evidence="5">
    <location>
        <begin position="188"/>
        <end position="213"/>
    </location>
</feature>
<evidence type="ECO:0000313" key="9">
    <source>
        <dbReference type="Proteomes" id="UP000317178"/>
    </source>
</evidence>
<feature type="transmembrane region" description="Helical" evidence="6">
    <location>
        <begin position="30"/>
        <end position="50"/>
    </location>
</feature>
<sequence>MVNYELVAILLMLIGLVVLIAEILIPSGGIIGIISLACLVGSFWAAWQAWWESSPVIFGIYAFSLLFFIPATVAGAFYILPKTPIGKKMFFDPPNEEDVRPFVSEAEKLQKLVGEVGKSLTMHNSGGMVTLGGKRYHSESEGVLLEPGLPIRVIGLKGNSLLVREISEQELQSAEQEQSEPSELPQPNHSSVAGTNGTSNTLTEPKPQPTSKAKPTPEGAGRASDEPNVDFDIP</sequence>
<dbReference type="PANTHER" id="PTHR33507">
    <property type="entry name" value="INNER MEMBRANE PROTEIN YBBJ"/>
    <property type="match status" value="1"/>
</dbReference>
<protein>
    <recommendedName>
        <fullName evidence="7">NfeD-like C-terminal domain-containing protein</fullName>
    </recommendedName>
</protein>
<reference evidence="8 9" key="1">
    <citation type="submission" date="2019-02" db="EMBL/GenBank/DDBJ databases">
        <title>Deep-cultivation of Planctomycetes and their phenomic and genomic characterization uncovers novel biology.</title>
        <authorList>
            <person name="Wiegand S."/>
            <person name="Jogler M."/>
            <person name="Boedeker C."/>
            <person name="Pinto D."/>
            <person name="Vollmers J."/>
            <person name="Rivas-Marin E."/>
            <person name="Kohn T."/>
            <person name="Peeters S.H."/>
            <person name="Heuer A."/>
            <person name="Rast P."/>
            <person name="Oberbeckmann S."/>
            <person name="Bunk B."/>
            <person name="Jeske O."/>
            <person name="Meyerdierks A."/>
            <person name="Storesund J.E."/>
            <person name="Kallscheuer N."/>
            <person name="Luecker S."/>
            <person name="Lage O.M."/>
            <person name="Pohl T."/>
            <person name="Merkel B.J."/>
            <person name="Hornburger P."/>
            <person name="Mueller R.-W."/>
            <person name="Bruemmer F."/>
            <person name="Labrenz M."/>
            <person name="Spormann A.M."/>
            <person name="Op den Camp H."/>
            <person name="Overmann J."/>
            <person name="Amann R."/>
            <person name="Jetten M.S.M."/>
            <person name="Mascher T."/>
            <person name="Medema M.H."/>
            <person name="Devos D.P."/>
            <person name="Kaster A.-K."/>
            <person name="Ovreas L."/>
            <person name="Rohde M."/>
            <person name="Galperin M.Y."/>
            <person name="Jogler C."/>
        </authorList>
    </citation>
    <scope>NUCLEOTIDE SEQUENCE [LARGE SCALE GENOMIC DNA]</scope>
    <source>
        <strain evidence="8 9">Pla110</strain>
    </source>
</reference>
<feature type="compositionally biased region" description="Low complexity" evidence="5">
    <location>
        <begin position="169"/>
        <end position="187"/>
    </location>
</feature>
<dbReference type="KEGG" id="plon:Pla110_01230"/>
<keyword evidence="4 6" id="KW-0472">Membrane</keyword>
<dbReference type="Gene3D" id="2.40.50.140">
    <property type="entry name" value="Nucleic acid-binding proteins"/>
    <property type="match status" value="1"/>
</dbReference>
<dbReference type="Pfam" id="PF01957">
    <property type="entry name" value="NfeD"/>
    <property type="match status" value="1"/>
</dbReference>
<dbReference type="InterPro" id="IPR012340">
    <property type="entry name" value="NA-bd_OB-fold"/>
</dbReference>
<dbReference type="RefSeq" id="WP_144992154.1">
    <property type="nucleotide sequence ID" value="NZ_CP036281.1"/>
</dbReference>
<keyword evidence="2 6" id="KW-0812">Transmembrane</keyword>
<evidence type="ECO:0000313" key="8">
    <source>
        <dbReference type="EMBL" id="QDU78422.1"/>
    </source>
</evidence>
<feature type="transmembrane region" description="Helical" evidence="6">
    <location>
        <begin position="6"/>
        <end position="25"/>
    </location>
</feature>
<evidence type="ECO:0000256" key="3">
    <source>
        <dbReference type="ARBA" id="ARBA00022989"/>
    </source>
</evidence>
<evidence type="ECO:0000256" key="6">
    <source>
        <dbReference type="SAM" id="Phobius"/>
    </source>
</evidence>
<dbReference type="AlphaFoldDB" id="A0A518CGR7"/>
<feature type="domain" description="NfeD-like C-terminal" evidence="7">
    <location>
        <begin position="110"/>
        <end position="164"/>
    </location>
</feature>
<dbReference type="OrthoDB" id="283587at2"/>
<evidence type="ECO:0000256" key="5">
    <source>
        <dbReference type="SAM" id="MobiDB-lite"/>
    </source>
</evidence>
<feature type="transmembrane region" description="Helical" evidence="6">
    <location>
        <begin position="56"/>
        <end position="80"/>
    </location>
</feature>
<dbReference type="SUPFAM" id="SSF141322">
    <property type="entry name" value="NfeD domain-like"/>
    <property type="match status" value="1"/>
</dbReference>
<comment type="subcellular location">
    <subcellularLocation>
        <location evidence="1">Membrane</location>
        <topology evidence="1">Multi-pass membrane protein</topology>
    </subcellularLocation>
</comment>
<evidence type="ECO:0000259" key="7">
    <source>
        <dbReference type="Pfam" id="PF01957"/>
    </source>
</evidence>
<dbReference type="Proteomes" id="UP000317178">
    <property type="component" value="Chromosome"/>
</dbReference>
<organism evidence="8 9">
    <name type="scientific">Polystyrenella longa</name>
    <dbReference type="NCBI Taxonomy" id="2528007"/>
    <lineage>
        <taxon>Bacteria</taxon>
        <taxon>Pseudomonadati</taxon>
        <taxon>Planctomycetota</taxon>
        <taxon>Planctomycetia</taxon>
        <taxon>Planctomycetales</taxon>
        <taxon>Planctomycetaceae</taxon>
        <taxon>Polystyrenella</taxon>
    </lineage>
</organism>
<evidence type="ECO:0000256" key="1">
    <source>
        <dbReference type="ARBA" id="ARBA00004141"/>
    </source>
</evidence>
<evidence type="ECO:0000256" key="2">
    <source>
        <dbReference type="ARBA" id="ARBA00022692"/>
    </source>
</evidence>
<dbReference type="EMBL" id="CP036281">
    <property type="protein sequence ID" value="QDU78422.1"/>
    <property type="molecule type" value="Genomic_DNA"/>
</dbReference>
<dbReference type="GO" id="GO:0005886">
    <property type="term" value="C:plasma membrane"/>
    <property type="evidence" value="ECO:0007669"/>
    <property type="project" value="TreeGrafter"/>
</dbReference>
<evidence type="ECO:0000256" key="4">
    <source>
        <dbReference type="ARBA" id="ARBA00023136"/>
    </source>
</evidence>
<keyword evidence="9" id="KW-1185">Reference proteome</keyword>
<dbReference type="InterPro" id="IPR052165">
    <property type="entry name" value="Membrane_assoc_protease"/>
</dbReference>
<dbReference type="PANTHER" id="PTHR33507:SF3">
    <property type="entry name" value="INNER MEMBRANE PROTEIN YBBJ"/>
    <property type="match status" value="1"/>
</dbReference>
<gene>
    <name evidence="8" type="ORF">Pla110_01230</name>
</gene>
<dbReference type="InterPro" id="IPR002810">
    <property type="entry name" value="NfeD-like_C"/>
</dbReference>
<feature type="region of interest" description="Disordered" evidence="5">
    <location>
        <begin position="168"/>
        <end position="234"/>
    </location>
</feature>
<name>A0A518CGR7_9PLAN</name>
<proteinExistence type="predicted"/>